<dbReference type="AlphaFoldDB" id="A0A1D7TSQ1"/>
<reference evidence="2 3" key="1">
    <citation type="submission" date="2016-09" db="EMBL/GenBank/DDBJ databases">
        <title>Complete Genome Sequence of Lactobacillus salivarius Jin.</title>
        <authorList>
            <person name="Jin N."/>
            <person name="Li C."/>
            <person name="Wang M."/>
            <person name="Ren D."/>
            <person name="Di Y."/>
            <person name="Pan R."/>
            <person name="Du S."/>
            <person name="Lu H."/>
            <person name="Li X."/>
            <person name="Tian M."/>
        </authorList>
    </citation>
    <scope>NUCLEOTIDE SEQUENCE [LARGE SCALE GENOMIC DNA]</scope>
    <source>
        <strain evidence="2 3">CICC 23174</strain>
    </source>
</reference>
<evidence type="ECO:0000313" key="3">
    <source>
        <dbReference type="Proteomes" id="UP000094723"/>
    </source>
</evidence>
<name>A0A1D7TSQ1_9LACO</name>
<sequence length="105" mass="12390">MYKSRPITQVIYENINYILQREKLTKELLYKEVGHQKIVHDSSANISIQKLEEIAKFLGTNLPDLVTDWRDGSYPDEHEEYDRGYSDGRKDLLKELYNKEVNKIG</sequence>
<dbReference type="PROSITE" id="PS50943">
    <property type="entry name" value="HTH_CROC1"/>
    <property type="match status" value="1"/>
</dbReference>
<proteinExistence type="predicted"/>
<evidence type="ECO:0000313" key="2">
    <source>
        <dbReference type="EMBL" id="AOO73990.1"/>
    </source>
</evidence>
<dbReference type="InterPro" id="IPR001387">
    <property type="entry name" value="Cro/C1-type_HTH"/>
</dbReference>
<accession>A0A1D7TSQ1</accession>
<dbReference type="EMBL" id="CP017107">
    <property type="protein sequence ID" value="AOO73990.1"/>
    <property type="molecule type" value="Genomic_DNA"/>
</dbReference>
<dbReference type="Proteomes" id="UP000094723">
    <property type="component" value="Chromosome"/>
</dbReference>
<gene>
    <name evidence="2" type="ORF">BHF65_07090</name>
</gene>
<protein>
    <recommendedName>
        <fullName evidence="1">HTH cro/C1-type domain-containing protein</fullName>
    </recommendedName>
</protein>
<organism evidence="2 3">
    <name type="scientific">Ligilactobacillus salivarius</name>
    <dbReference type="NCBI Taxonomy" id="1624"/>
    <lineage>
        <taxon>Bacteria</taxon>
        <taxon>Bacillati</taxon>
        <taxon>Bacillota</taxon>
        <taxon>Bacilli</taxon>
        <taxon>Lactobacillales</taxon>
        <taxon>Lactobacillaceae</taxon>
        <taxon>Ligilactobacillus</taxon>
    </lineage>
</organism>
<feature type="domain" description="HTH cro/C1-type" evidence="1">
    <location>
        <begin position="44"/>
        <end position="65"/>
    </location>
</feature>
<evidence type="ECO:0000259" key="1">
    <source>
        <dbReference type="PROSITE" id="PS50943"/>
    </source>
</evidence>
<dbReference type="RefSeq" id="WP_069469340.1">
    <property type="nucleotide sequence ID" value="NZ_CP017107.1"/>
</dbReference>